<protein>
    <submittedName>
        <fullName evidence="2">Uncharacterized protein</fullName>
    </submittedName>
</protein>
<dbReference type="EMBL" id="FJUX01000029">
    <property type="protein sequence ID" value="CZS97007.1"/>
    <property type="molecule type" value="Genomic_DNA"/>
</dbReference>
<organism evidence="2 3">
    <name type="scientific">Rhynchosporium agropyri</name>
    <dbReference type="NCBI Taxonomy" id="914238"/>
    <lineage>
        <taxon>Eukaryota</taxon>
        <taxon>Fungi</taxon>
        <taxon>Dikarya</taxon>
        <taxon>Ascomycota</taxon>
        <taxon>Pezizomycotina</taxon>
        <taxon>Leotiomycetes</taxon>
        <taxon>Helotiales</taxon>
        <taxon>Ploettnerulaceae</taxon>
        <taxon>Rhynchosporium</taxon>
    </lineage>
</organism>
<dbReference type="AlphaFoldDB" id="A0A1E1KG48"/>
<evidence type="ECO:0000256" key="1">
    <source>
        <dbReference type="SAM" id="MobiDB-lite"/>
    </source>
</evidence>
<feature type="compositionally biased region" description="Basic and acidic residues" evidence="1">
    <location>
        <begin position="257"/>
        <end position="272"/>
    </location>
</feature>
<dbReference type="OrthoDB" id="3599542at2759"/>
<feature type="region of interest" description="Disordered" evidence="1">
    <location>
        <begin position="230"/>
        <end position="272"/>
    </location>
</feature>
<gene>
    <name evidence="2" type="ORF">RAG0_06107</name>
</gene>
<reference evidence="3" key="1">
    <citation type="submission" date="2016-03" db="EMBL/GenBank/DDBJ databases">
        <authorList>
            <person name="Guldener U."/>
        </authorList>
    </citation>
    <scope>NUCLEOTIDE SEQUENCE [LARGE SCALE GENOMIC DNA]</scope>
    <source>
        <strain evidence="3">04CH-RAC-A.6.1</strain>
    </source>
</reference>
<dbReference type="Proteomes" id="UP000178912">
    <property type="component" value="Unassembled WGS sequence"/>
</dbReference>
<evidence type="ECO:0000313" key="3">
    <source>
        <dbReference type="Proteomes" id="UP000178912"/>
    </source>
</evidence>
<proteinExistence type="predicted"/>
<name>A0A1E1KG48_9HELO</name>
<accession>A0A1E1KG48</accession>
<evidence type="ECO:0000313" key="2">
    <source>
        <dbReference type="EMBL" id="CZS97007.1"/>
    </source>
</evidence>
<sequence length="305" mass="34147">MINSPLVCESDLVPTFTPTPPAHFGYGRELATLAKLYQDTMKFSGQGDGLTSKLLIFYDTCDKADVPPEAFTKAFPTMLKGPALEYYYHCLNSITGAPKELIIHNIVTKMLLQFKNDEIHRAALTNWNFLTLQSIQSKESDKTIFQYFELLVTQIRELRHNIPESMGNEDIVFNKLIQACQGPSCSIALALSHPSPENAVVSIRSCIVNYEFAHPTQTFYVDHTFRMSSNRGPRYGGSSGGRPQQKDNRSQGRNHGSKGDGPRQKNGVDKDGNIKSCHICNGATICRMITRRKRELRSMGQQPTP</sequence>
<keyword evidence="3" id="KW-1185">Reference proteome</keyword>